<accession>A0A810Q6V6</accession>
<sequence length="422" mass="48068">MEHTNRTIRPLTQQDLEAYLDIYLNAYPAYKTLDEACREHYREKHRLELREDRQVQTVGLFEGDVLIATMKLILFSMNCFGRMQTACGLMALEVHPLHKKQGAALEMIRYFEDYARRHGALLTLLLPFQISFYRRMGYGFAGKLYEYHLPTAVLPKPDGEARRHLRLLQPEDFDRVLACHSRFAAQNHGMVEKFEEEVRAARTDVQVRRIGYCADDGTLQGYVAYRFESASDTNYTRNRLSVEELVYDDGAVLRALLGALKLQEDLAQTVLLRTGEEDFHHLLEDPQDVSGNYIDYGFLQTNVSAIGTMFKILDPAAFVTATAYRTLPQGTLTAAFCYRDELAHRDCRTVLRFDGGRWSALPEEAPAEVTVTCRQGDLASLLMASCGLESMVRLGAVAVTGPWQQLAQLLHYGQKPWLNSDY</sequence>
<name>A0A810Q6V6_9FIRM</name>
<dbReference type="InterPro" id="IPR016181">
    <property type="entry name" value="Acyl_CoA_acyltransferase"/>
</dbReference>
<dbReference type="PANTHER" id="PTHR37817:SF1">
    <property type="entry name" value="N-ACETYLTRANSFERASE EIS"/>
    <property type="match status" value="1"/>
</dbReference>
<dbReference type="Proteomes" id="UP000681035">
    <property type="component" value="Chromosome"/>
</dbReference>
<dbReference type="InterPro" id="IPR000182">
    <property type="entry name" value="GNAT_dom"/>
</dbReference>
<evidence type="ECO:0000259" key="1">
    <source>
        <dbReference type="PROSITE" id="PS51186"/>
    </source>
</evidence>
<organism evidence="2 3">
    <name type="scientific">Vescimonas coprocola</name>
    <dbReference type="NCBI Taxonomy" id="2714355"/>
    <lineage>
        <taxon>Bacteria</taxon>
        <taxon>Bacillati</taxon>
        <taxon>Bacillota</taxon>
        <taxon>Clostridia</taxon>
        <taxon>Eubacteriales</taxon>
        <taxon>Oscillospiraceae</taxon>
        <taxon>Vescimonas</taxon>
    </lineage>
</organism>
<feature type="domain" description="N-acetyltransferase" evidence="1">
    <location>
        <begin position="6"/>
        <end position="160"/>
    </location>
</feature>
<keyword evidence="3" id="KW-1185">Reference proteome</keyword>
<dbReference type="Pfam" id="PF13527">
    <property type="entry name" value="Acetyltransf_9"/>
    <property type="match status" value="1"/>
</dbReference>
<dbReference type="EMBL" id="AP023418">
    <property type="protein sequence ID" value="BCK81191.1"/>
    <property type="molecule type" value="Genomic_DNA"/>
</dbReference>
<dbReference type="InterPro" id="IPR051554">
    <property type="entry name" value="Acetyltransferase_Eis"/>
</dbReference>
<dbReference type="Gene3D" id="3.40.630.30">
    <property type="match status" value="2"/>
</dbReference>
<dbReference type="GO" id="GO:0030649">
    <property type="term" value="P:aminoglycoside antibiotic catabolic process"/>
    <property type="evidence" value="ECO:0007669"/>
    <property type="project" value="TreeGrafter"/>
</dbReference>
<proteinExistence type="predicted"/>
<dbReference type="AlphaFoldDB" id="A0A810Q6V6"/>
<evidence type="ECO:0000313" key="3">
    <source>
        <dbReference type="Proteomes" id="UP000681035"/>
    </source>
</evidence>
<dbReference type="KEGG" id="vcop:MM50RIKEN_09540"/>
<reference evidence="2" key="1">
    <citation type="submission" date="2020-09" db="EMBL/GenBank/DDBJ databases">
        <title>New species isolated from human feces.</title>
        <authorList>
            <person name="Kitahara M."/>
            <person name="Shigeno Y."/>
            <person name="Shime M."/>
            <person name="Matsumoto Y."/>
            <person name="Nakamura S."/>
            <person name="Motooka D."/>
            <person name="Fukuoka S."/>
            <person name="Nishikawa H."/>
            <person name="Benno Y."/>
        </authorList>
    </citation>
    <scope>NUCLEOTIDE SEQUENCE</scope>
    <source>
        <strain evidence="2">MM50</strain>
    </source>
</reference>
<protein>
    <recommendedName>
        <fullName evidence="1">N-acetyltransferase domain-containing protein</fullName>
    </recommendedName>
</protein>
<dbReference type="Pfam" id="PF17668">
    <property type="entry name" value="Acetyltransf_17"/>
    <property type="match status" value="1"/>
</dbReference>
<evidence type="ECO:0000313" key="2">
    <source>
        <dbReference type="EMBL" id="BCK81191.1"/>
    </source>
</evidence>
<dbReference type="PROSITE" id="PS51186">
    <property type="entry name" value="GNAT"/>
    <property type="match status" value="1"/>
</dbReference>
<dbReference type="GO" id="GO:0034069">
    <property type="term" value="F:aminoglycoside N-acetyltransferase activity"/>
    <property type="evidence" value="ECO:0007669"/>
    <property type="project" value="TreeGrafter"/>
</dbReference>
<dbReference type="PANTHER" id="PTHR37817">
    <property type="entry name" value="N-ACETYLTRANSFERASE EIS"/>
    <property type="match status" value="1"/>
</dbReference>
<dbReference type="InterPro" id="IPR041380">
    <property type="entry name" value="Acetyltransf_17"/>
</dbReference>
<dbReference type="RefSeq" id="WP_213541954.1">
    <property type="nucleotide sequence ID" value="NZ_AP023418.1"/>
</dbReference>
<dbReference type="SUPFAM" id="SSF55729">
    <property type="entry name" value="Acyl-CoA N-acyltransferases (Nat)"/>
    <property type="match status" value="1"/>
</dbReference>
<gene>
    <name evidence="2" type="ORF">MM50RIKEN_09540</name>
</gene>